<evidence type="ECO:0000313" key="3">
    <source>
        <dbReference type="Proteomes" id="UP000429523"/>
    </source>
</evidence>
<feature type="compositionally biased region" description="Low complexity" evidence="1">
    <location>
        <begin position="94"/>
        <end position="112"/>
    </location>
</feature>
<reference evidence="2 3" key="1">
    <citation type="submission" date="2018-08" db="EMBL/GenBank/DDBJ databases">
        <title>Genomic investigation of the strawberry pathogen Phytophthora fragariae indicates pathogenicity is determined by transcriptional variation in three key races.</title>
        <authorList>
            <person name="Adams T.M."/>
            <person name="Armitage A.D."/>
            <person name="Sobczyk M.K."/>
            <person name="Bates H.J."/>
            <person name="Dunwell J.M."/>
            <person name="Nellist C.F."/>
            <person name="Harrison R.J."/>
        </authorList>
    </citation>
    <scope>NUCLEOTIDE SEQUENCE [LARGE SCALE GENOMIC DNA]</scope>
    <source>
        <strain evidence="2 3">NOV-9</strain>
    </source>
</reference>
<feature type="compositionally biased region" description="Polar residues" evidence="1">
    <location>
        <begin position="1"/>
        <end position="17"/>
    </location>
</feature>
<dbReference type="EMBL" id="QXGF01005026">
    <property type="protein sequence ID" value="KAE8919055.1"/>
    <property type="molecule type" value="Genomic_DNA"/>
</dbReference>
<evidence type="ECO:0000313" key="2">
    <source>
        <dbReference type="EMBL" id="KAE8919055.1"/>
    </source>
</evidence>
<protein>
    <recommendedName>
        <fullName evidence="4">Fatty acid desaturase domain-containing protein</fullName>
    </recommendedName>
</protein>
<feature type="region of interest" description="Disordered" evidence="1">
    <location>
        <begin position="1"/>
        <end position="53"/>
    </location>
</feature>
<dbReference type="PANTHER" id="PTHR32100">
    <property type="entry name" value="OMEGA-6 FATTY ACID DESATURASE, CHLOROPLASTIC"/>
    <property type="match status" value="1"/>
</dbReference>
<dbReference type="Proteomes" id="UP000429523">
    <property type="component" value="Unassembled WGS sequence"/>
</dbReference>
<comment type="caution">
    <text evidence="2">The sequence shown here is derived from an EMBL/GenBank/DDBJ whole genome shotgun (WGS) entry which is preliminary data.</text>
</comment>
<proteinExistence type="predicted"/>
<sequence>MSAGSTMQQWSDRSNSAAHRRYPPHLQIPRLQTTTETPRHAILNPETDSAANVATDNEAKQRQLVEAGYKHGEGAPALLALELPHFSCVPPSPSTASSGPSAATSRASGSSRQRVRPPGLLFSEVVNNLIGLVLHSALLVPYHSWRISHRKHHSNTGSCKIDEVFVPMTRFVLASSWNETLEDSPLYQLYRIAFMLVVGWMTGYLFVNATGPTKYWVAEPLQPELGHLRRPQVLDDRAERHLPRSHAARAGRARAHLLPPL</sequence>
<organism evidence="2 3">
    <name type="scientific">Phytophthora fragariae</name>
    <dbReference type="NCBI Taxonomy" id="53985"/>
    <lineage>
        <taxon>Eukaryota</taxon>
        <taxon>Sar</taxon>
        <taxon>Stramenopiles</taxon>
        <taxon>Oomycota</taxon>
        <taxon>Peronosporomycetes</taxon>
        <taxon>Peronosporales</taxon>
        <taxon>Peronosporaceae</taxon>
        <taxon>Phytophthora</taxon>
    </lineage>
</organism>
<accession>A0A6A3DDG0</accession>
<gene>
    <name evidence="2" type="ORF">PF009_g30632</name>
</gene>
<evidence type="ECO:0008006" key="4">
    <source>
        <dbReference type="Google" id="ProtNLM"/>
    </source>
</evidence>
<name>A0A6A3DDG0_9STRA</name>
<dbReference type="GO" id="GO:0016491">
    <property type="term" value="F:oxidoreductase activity"/>
    <property type="evidence" value="ECO:0007669"/>
    <property type="project" value="InterPro"/>
</dbReference>
<dbReference type="AlphaFoldDB" id="A0A6A3DDG0"/>
<feature type="region of interest" description="Disordered" evidence="1">
    <location>
        <begin position="90"/>
        <end position="114"/>
    </location>
</feature>
<evidence type="ECO:0000256" key="1">
    <source>
        <dbReference type="SAM" id="MobiDB-lite"/>
    </source>
</evidence>
<dbReference type="InterPro" id="IPR012171">
    <property type="entry name" value="Fatty_acid_desaturase"/>
</dbReference>